<feature type="compositionally biased region" description="Polar residues" evidence="7">
    <location>
        <begin position="490"/>
        <end position="510"/>
    </location>
</feature>
<keyword evidence="5" id="KW-0804">Transcription</keyword>
<keyword evidence="10" id="KW-1185">Reference proteome</keyword>
<dbReference type="AlphaFoldDB" id="A0A8W8NTV1"/>
<feature type="compositionally biased region" description="Acidic residues" evidence="7">
    <location>
        <begin position="10"/>
        <end position="20"/>
    </location>
</feature>
<feature type="region of interest" description="Disordered" evidence="7">
    <location>
        <begin position="1"/>
        <end position="23"/>
    </location>
</feature>
<evidence type="ECO:0000256" key="4">
    <source>
        <dbReference type="ARBA" id="ARBA00023125"/>
    </source>
</evidence>
<feature type="domain" description="BHLH" evidence="8">
    <location>
        <begin position="178"/>
        <end position="231"/>
    </location>
</feature>
<dbReference type="SMART" id="SM00353">
    <property type="entry name" value="HLH"/>
    <property type="match status" value="1"/>
</dbReference>
<organism evidence="9 10">
    <name type="scientific">Magallana gigas</name>
    <name type="common">Pacific oyster</name>
    <name type="synonym">Crassostrea gigas</name>
    <dbReference type="NCBI Taxonomy" id="29159"/>
    <lineage>
        <taxon>Eukaryota</taxon>
        <taxon>Metazoa</taxon>
        <taxon>Spiralia</taxon>
        <taxon>Lophotrochozoa</taxon>
        <taxon>Mollusca</taxon>
        <taxon>Bivalvia</taxon>
        <taxon>Autobranchia</taxon>
        <taxon>Pteriomorphia</taxon>
        <taxon>Ostreida</taxon>
        <taxon>Ostreoidea</taxon>
        <taxon>Ostreidae</taxon>
        <taxon>Magallana</taxon>
    </lineage>
</organism>
<dbReference type="CDD" id="cd11397">
    <property type="entry name" value="bHLHzip_MITF_like"/>
    <property type="match status" value="1"/>
</dbReference>
<evidence type="ECO:0000256" key="6">
    <source>
        <dbReference type="ARBA" id="ARBA00023242"/>
    </source>
</evidence>
<dbReference type="SUPFAM" id="SSF47459">
    <property type="entry name" value="HLH, helix-loop-helix DNA-binding domain"/>
    <property type="match status" value="1"/>
</dbReference>
<feature type="region of interest" description="Disordered" evidence="7">
    <location>
        <begin position="487"/>
        <end position="510"/>
    </location>
</feature>
<accession>A0A8W8NTV1</accession>
<dbReference type="GO" id="GO:0046983">
    <property type="term" value="F:protein dimerization activity"/>
    <property type="evidence" value="ECO:0007669"/>
    <property type="project" value="InterPro"/>
</dbReference>
<protein>
    <recommendedName>
        <fullName evidence="8">BHLH domain-containing protein</fullName>
    </recommendedName>
</protein>
<evidence type="ECO:0000256" key="7">
    <source>
        <dbReference type="SAM" id="MobiDB-lite"/>
    </source>
</evidence>
<comment type="similarity">
    <text evidence="2">Belongs to the MiT/TFE family.</text>
</comment>
<reference evidence="9" key="1">
    <citation type="submission" date="2022-08" db="UniProtKB">
        <authorList>
            <consortium name="EnsemblMetazoa"/>
        </authorList>
    </citation>
    <scope>IDENTIFICATION</scope>
    <source>
        <strain evidence="9">05x7-T-G4-1.051#20</strain>
    </source>
</reference>
<comment type="subcellular location">
    <subcellularLocation>
        <location evidence="1">Nucleus</location>
    </subcellularLocation>
</comment>
<dbReference type="GO" id="GO:0000981">
    <property type="term" value="F:DNA-binding transcription factor activity, RNA polymerase II-specific"/>
    <property type="evidence" value="ECO:0007669"/>
    <property type="project" value="TreeGrafter"/>
</dbReference>
<keyword evidence="6" id="KW-0539">Nucleus</keyword>
<dbReference type="PANTHER" id="PTHR45776:SF2">
    <property type="entry name" value="MIP04163P"/>
    <property type="match status" value="1"/>
</dbReference>
<dbReference type="Pfam" id="PF00010">
    <property type="entry name" value="HLH"/>
    <property type="match status" value="1"/>
</dbReference>
<dbReference type="Proteomes" id="UP000005408">
    <property type="component" value="Unassembled WGS sequence"/>
</dbReference>
<dbReference type="PROSITE" id="PS50888">
    <property type="entry name" value="BHLH"/>
    <property type="match status" value="1"/>
</dbReference>
<name>A0A8W8NTV1_MAGGI</name>
<evidence type="ECO:0000313" key="10">
    <source>
        <dbReference type="Proteomes" id="UP000005408"/>
    </source>
</evidence>
<dbReference type="InterPro" id="IPR036638">
    <property type="entry name" value="HLH_DNA-bd_sf"/>
</dbReference>
<evidence type="ECO:0000256" key="5">
    <source>
        <dbReference type="ARBA" id="ARBA00023163"/>
    </source>
</evidence>
<dbReference type="PANTHER" id="PTHR45776">
    <property type="entry name" value="MIP04163P"/>
    <property type="match status" value="1"/>
</dbReference>
<feature type="compositionally biased region" description="Polar residues" evidence="7">
    <location>
        <begin position="156"/>
        <end position="167"/>
    </location>
</feature>
<evidence type="ECO:0000313" key="9">
    <source>
        <dbReference type="EnsemblMetazoa" id="G6740.1:cds"/>
    </source>
</evidence>
<evidence type="ECO:0000256" key="1">
    <source>
        <dbReference type="ARBA" id="ARBA00004123"/>
    </source>
</evidence>
<feature type="region of interest" description="Disordered" evidence="7">
    <location>
        <begin position="156"/>
        <end position="178"/>
    </location>
</feature>
<evidence type="ECO:0000259" key="8">
    <source>
        <dbReference type="PROSITE" id="PS50888"/>
    </source>
</evidence>
<evidence type="ECO:0000256" key="2">
    <source>
        <dbReference type="ARBA" id="ARBA00008289"/>
    </source>
</evidence>
<dbReference type="GO" id="GO:0000978">
    <property type="term" value="F:RNA polymerase II cis-regulatory region sequence-specific DNA binding"/>
    <property type="evidence" value="ECO:0007669"/>
    <property type="project" value="TreeGrafter"/>
</dbReference>
<dbReference type="Gene3D" id="4.10.280.10">
    <property type="entry name" value="Helix-loop-helix DNA-binding domain"/>
    <property type="match status" value="1"/>
</dbReference>
<keyword evidence="3" id="KW-0805">Transcription regulation</keyword>
<keyword evidence="4" id="KW-0238">DNA-binding</keyword>
<dbReference type="InterPro" id="IPR011598">
    <property type="entry name" value="bHLH_dom"/>
</dbReference>
<sequence length="510" mass="57263">MDEQYRNGIDNDEDNSMIETDDCKNKPKDLVEKNSSQGFSIINFSAPSSVDTHDQQNCSSMDIGNVLGSIVDCSSSREVDDIPLSEELRSAISNMEDLDDVDCLIGDVINAVQVDASFVQDLETVEQSVTSPDNHFGGLPNYPKTSAIASVSGHSSLEGSVNQSVTSDQEESWRKDRRKKDNHNIIERRRRYNINDRIKELGTLLPSSIPPDLKQNKGSILKASVEYMKELKRDKYKLHKLEENQAVMDSKYQKLLFRIFQLELKIKLYGLTEDMGDVRTKKKKPKQRLSEINAMVEGFCKQNTMSFFQQAGEKSSPSCKKNKVSVFEKCREQKSNPNVKQGLRQHLSKKMAAGRPADDQQFGTSEFFHKENQFEAQEKKSLTMNGKMNDQATKDYPKSYPNENKSIETDENSNVGAQNMEDVIELTTEQCNILLDLFENQGSVNEILINSEGMIQQGSSAPVRECSAEQDCLSPVTSTSNMLEKLLRRSGSSSDSTGLEDSTESTTGLR</sequence>
<evidence type="ECO:0000256" key="3">
    <source>
        <dbReference type="ARBA" id="ARBA00023015"/>
    </source>
</evidence>
<proteinExistence type="inferred from homology"/>
<dbReference type="EnsemblMetazoa" id="G6740.1">
    <property type="protein sequence ID" value="G6740.1:cds"/>
    <property type="gene ID" value="G6740"/>
</dbReference>
<dbReference type="GO" id="GO:0005634">
    <property type="term" value="C:nucleus"/>
    <property type="evidence" value="ECO:0007669"/>
    <property type="project" value="UniProtKB-SubCell"/>
</dbReference>